<name>A0A554VQS5_9FLAO</name>
<evidence type="ECO:0000259" key="7">
    <source>
        <dbReference type="Pfam" id="PF01120"/>
    </source>
</evidence>
<dbReference type="PANTHER" id="PTHR10030:SF37">
    <property type="entry name" value="ALPHA-L-FUCOSIDASE-RELATED"/>
    <property type="match status" value="1"/>
</dbReference>
<feature type="domain" description="Alpha-L-fucosidase C-terminal" evidence="8">
    <location>
        <begin position="407"/>
        <end position="487"/>
    </location>
</feature>
<evidence type="ECO:0000256" key="1">
    <source>
        <dbReference type="ARBA" id="ARBA00004071"/>
    </source>
</evidence>
<dbReference type="AlphaFoldDB" id="A0A554VQS5"/>
<dbReference type="EMBL" id="VLNR01000004">
    <property type="protein sequence ID" value="TSE10880.1"/>
    <property type="molecule type" value="Genomic_DNA"/>
</dbReference>
<dbReference type="SMART" id="SM00812">
    <property type="entry name" value="Alpha_L_fucos"/>
    <property type="match status" value="1"/>
</dbReference>
<comment type="caution">
    <text evidence="9">The sequence shown here is derived from an EMBL/GenBank/DDBJ whole genome shotgun (WGS) entry which is preliminary data.</text>
</comment>
<accession>A0A554VQS5</accession>
<keyword evidence="5" id="KW-0378">Hydrolase</keyword>
<organism evidence="9 10">
    <name type="scientific">Aquimarina algiphila</name>
    <dbReference type="NCBI Taxonomy" id="2047982"/>
    <lineage>
        <taxon>Bacteria</taxon>
        <taxon>Pseudomonadati</taxon>
        <taxon>Bacteroidota</taxon>
        <taxon>Flavobacteriia</taxon>
        <taxon>Flavobacteriales</taxon>
        <taxon>Flavobacteriaceae</taxon>
        <taxon>Aquimarina</taxon>
    </lineage>
</organism>
<evidence type="ECO:0000313" key="10">
    <source>
        <dbReference type="Proteomes" id="UP000318833"/>
    </source>
</evidence>
<dbReference type="SUPFAM" id="SSF51445">
    <property type="entry name" value="(Trans)glycosidases"/>
    <property type="match status" value="1"/>
</dbReference>
<dbReference type="InterPro" id="IPR017853">
    <property type="entry name" value="GH"/>
</dbReference>
<keyword evidence="6" id="KW-0326">Glycosidase</keyword>
<dbReference type="InterPro" id="IPR031919">
    <property type="entry name" value="Fucosidase_C"/>
</dbReference>
<dbReference type="Pfam" id="PF16757">
    <property type="entry name" value="Fucosidase_C"/>
    <property type="match status" value="1"/>
</dbReference>
<evidence type="ECO:0000256" key="2">
    <source>
        <dbReference type="ARBA" id="ARBA00007951"/>
    </source>
</evidence>
<feature type="domain" description="Glycoside hydrolase family 29 N-terminal" evidence="7">
    <location>
        <begin position="11"/>
        <end position="375"/>
    </location>
</feature>
<sequence>MLTIFNLLSLEAQESKKYEPTWESLSQYKSPKWFQDAKLGIFIHWGVYAVPEYGNEWYGYQMYRKKKTNHNTGKTYQEDNPTYQYHVKTYGEPGEFGYKDFIPMFKGENFDAKEWISLFKKAGAKYVVPVGEHCDGFAMYNSSHTRWNAVDMGPKRDVLGELAVEARNEHLKVGSSSHLAFGYKWWAYDKNFDTTNPEFQDFYLKPHGYLDPPTPEFLDLFYKRSMDMIEKYKLDLMWFDFGFCAPEYEENRLKILSDYYNLATQWNKEVVLNYKKIGWEPIPDGAAVLDLERGKLDRIRELPWQTDTSIGRNSWSYVKDWQTKPAGELIDDFVDIVSKNGNLLLNVGPKADGTIPNDQKQVLLEIGEWLQINGEAIYETRPWIMYGEGKTRSKMGDHTEYEVHTMTENDIRFTVKGNTIYAFVMDWPTADILITSFSTRLTSLADPIKNISFLGSNEKISWERNENGLKIHKPQTKVGKHAFAFKIELEKAFDGIYRGNKN</sequence>
<dbReference type="OrthoDB" id="1095333at2"/>
<dbReference type="Pfam" id="PF01120">
    <property type="entry name" value="Alpha_L_fucos"/>
    <property type="match status" value="1"/>
</dbReference>
<dbReference type="InterPro" id="IPR016286">
    <property type="entry name" value="FUC_metazoa-typ"/>
</dbReference>
<dbReference type="GO" id="GO:0005764">
    <property type="term" value="C:lysosome"/>
    <property type="evidence" value="ECO:0007669"/>
    <property type="project" value="TreeGrafter"/>
</dbReference>
<proteinExistence type="inferred from homology"/>
<keyword evidence="10" id="KW-1185">Reference proteome</keyword>
<evidence type="ECO:0000256" key="6">
    <source>
        <dbReference type="ARBA" id="ARBA00023295"/>
    </source>
</evidence>
<protein>
    <recommendedName>
        <fullName evidence="3">alpha-L-fucosidase</fullName>
        <ecNumber evidence="3">3.2.1.51</ecNumber>
    </recommendedName>
</protein>
<dbReference type="Gene3D" id="2.60.40.1180">
    <property type="entry name" value="Golgi alpha-mannosidase II"/>
    <property type="match status" value="1"/>
</dbReference>
<dbReference type="PANTHER" id="PTHR10030">
    <property type="entry name" value="ALPHA-L-FUCOSIDASE"/>
    <property type="match status" value="1"/>
</dbReference>
<evidence type="ECO:0000256" key="4">
    <source>
        <dbReference type="ARBA" id="ARBA00022729"/>
    </source>
</evidence>
<dbReference type="EC" id="3.2.1.51" evidence="3"/>
<dbReference type="GO" id="GO:0016139">
    <property type="term" value="P:glycoside catabolic process"/>
    <property type="evidence" value="ECO:0007669"/>
    <property type="project" value="TreeGrafter"/>
</dbReference>
<dbReference type="Proteomes" id="UP000318833">
    <property type="component" value="Unassembled WGS sequence"/>
</dbReference>
<keyword evidence="4" id="KW-0732">Signal</keyword>
<dbReference type="InterPro" id="IPR057739">
    <property type="entry name" value="Glyco_hydro_29_N"/>
</dbReference>
<dbReference type="PIRSF" id="PIRSF001092">
    <property type="entry name" value="Alpha-L-fucosidase"/>
    <property type="match status" value="1"/>
</dbReference>
<evidence type="ECO:0000256" key="3">
    <source>
        <dbReference type="ARBA" id="ARBA00012662"/>
    </source>
</evidence>
<dbReference type="InterPro" id="IPR013780">
    <property type="entry name" value="Glyco_hydro_b"/>
</dbReference>
<gene>
    <name evidence="9" type="ORF">FOF46_02790</name>
</gene>
<dbReference type="GO" id="GO:0006004">
    <property type="term" value="P:fucose metabolic process"/>
    <property type="evidence" value="ECO:0007669"/>
    <property type="project" value="InterPro"/>
</dbReference>
<evidence type="ECO:0000259" key="8">
    <source>
        <dbReference type="Pfam" id="PF16757"/>
    </source>
</evidence>
<comment type="similarity">
    <text evidence="2">Belongs to the glycosyl hydrolase 29 family.</text>
</comment>
<dbReference type="PRINTS" id="PR00741">
    <property type="entry name" value="GLHYDRLASE29"/>
</dbReference>
<dbReference type="InterPro" id="IPR000933">
    <property type="entry name" value="Glyco_hydro_29"/>
</dbReference>
<dbReference type="GO" id="GO:0004560">
    <property type="term" value="F:alpha-L-fucosidase activity"/>
    <property type="evidence" value="ECO:0007669"/>
    <property type="project" value="InterPro"/>
</dbReference>
<reference evidence="9 10" key="1">
    <citation type="submission" date="2019-07" db="EMBL/GenBank/DDBJ databases">
        <title>The draft genome sequence of Aquimarina algiphila M91.</title>
        <authorList>
            <person name="Meng X."/>
        </authorList>
    </citation>
    <scope>NUCLEOTIDE SEQUENCE [LARGE SCALE GENOMIC DNA]</scope>
    <source>
        <strain evidence="9 10">M91</strain>
    </source>
</reference>
<evidence type="ECO:0000313" key="9">
    <source>
        <dbReference type="EMBL" id="TSE10880.1"/>
    </source>
</evidence>
<evidence type="ECO:0000256" key="5">
    <source>
        <dbReference type="ARBA" id="ARBA00022801"/>
    </source>
</evidence>
<comment type="function">
    <text evidence="1">Alpha-L-fucosidase is responsible for hydrolyzing the alpha-1,6-linked fucose joined to the reducing-end N-acetylglucosamine of the carbohydrate moieties of glycoproteins.</text>
</comment>
<dbReference type="Gene3D" id="3.20.20.80">
    <property type="entry name" value="Glycosidases"/>
    <property type="match status" value="1"/>
</dbReference>